<dbReference type="Proteomes" id="UP001055879">
    <property type="component" value="Linkage Group LG04"/>
</dbReference>
<evidence type="ECO:0000313" key="1">
    <source>
        <dbReference type="EMBL" id="KAI3735701.1"/>
    </source>
</evidence>
<gene>
    <name evidence="1" type="ORF">L6452_15209</name>
</gene>
<comment type="caution">
    <text evidence="1">The sequence shown here is derived from an EMBL/GenBank/DDBJ whole genome shotgun (WGS) entry which is preliminary data.</text>
</comment>
<proteinExistence type="predicted"/>
<name>A0ACB9CN88_ARCLA</name>
<evidence type="ECO:0000313" key="2">
    <source>
        <dbReference type="Proteomes" id="UP001055879"/>
    </source>
</evidence>
<reference evidence="1 2" key="2">
    <citation type="journal article" date="2022" name="Mol. Ecol. Resour.">
        <title>The genomes of chicory, endive, great burdock and yacon provide insights into Asteraceae paleo-polyploidization history and plant inulin production.</title>
        <authorList>
            <person name="Fan W."/>
            <person name="Wang S."/>
            <person name="Wang H."/>
            <person name="Wang A."/>
            <person name="Jiang F."/>
            <person name="Liu H."/>
            <person name="Zhao H."/>
            <person name="Xu D."/>
            <person name="Zhang Y."/>
        </authorList>
    </citation>
    <scope>NUCLEOTIDE SEQUENCE [LARGE SCALE GENOMIC DNA]</scope>
    <source>
        <strain evidence="2">cv. Niubang</strain>
    </source>
</reference>
<reference evidence="2" key="1">
    <citation type="journal article" date="2022" name="Mol. Ecol. Resour.">
        <title>The genomes of chicory, endive, great burdock and yacon provide insights into Asteraceae palaeo-polyploidization history and plant inulin production.</title>
        <authorList>
            <person name="Fan W."/>
            <person name="Wang S."/>
            <person name="Wang H."/>
            <person name="Wang A."/>
            <person name="Jiang F."/>
            <person name="Liu H."/>
            <person name="Zhao H."/>
            <person name="Xu D."/>
            <person name="Zhang Y."/>
        </authorList>
    </citation>
    <scope>NUCLEOTIDE SEQUENCE [LARGE SCALE GENOMIC DNA]</scope>
    <source>
        <strain evidence="2">cv. Niubang</strain>
    </source>
</reference>
<organism evidence="1 2">
    <name type="scientific">Arctium lappa</name>
    <name type="common">Greater burdock</name>
    <name type="synonym">Lappa major</name>
    <dbReference type="NCBI Taxonomy" id="4217"/>
    <lineage>
        <taxon>Eukaryota</taxon>
        <taxon>Viridiplantae</taxon>
        <taxon>Streptophyta</taxon>
        <taxon>Embryophyta</taxon>
        <taxon>Tracheophyta</taxon>
        <taxon>Spermatophyta</taxon>
        <taxon>Magnoliopsida</taxon>
        <taxon>eudicotyledons</taxon>
        <taxon>Gunneridae</taxon>
        <taxon>Pentapetalae</taxon>
        <taxon>asterids</taxon>
        <taxon>campanulids</taxon>
        <taxon>Asterales</taxon>
        <taxon>Asteraceae</taxon>
        <taxon>Carduoideae</taxon>
        <taxon>Cardueae</taxon>
        <taxon>Arctiinae</taxon>
        <taxon>Arctium</taxon>
    </lineage>
</organism>
<protein>
    <submittedName>
        <fullName evidence="1">Uncharacterized protein</fullName>
    </submittedName>
</protein>
<accession>A0ACB9CN88</accession>
<keyword evidence="2" id="KW-1185">Reference proteome</keyword>
<sequence>MMGDAMIAEATTSFQDVARVLHDDKVEHTLDMHGNNSARISPSVENMQSDAHGADQTQELRRSVFDRLSGELLGEVSRLNTELEYGKVDILKKNFAEAVGGSAPSSLKFYHLEDKKKSVVSIPIELAKEVAKGTGVATDIPHPIPLISVVIKTFRTYDKPRRGPPLHSMDGENRFEVLGDENLMDGDDDCRMKKGNVLETNAPMLESDNQIHKG</sequence>
<dbReference type="EMBL" id="CM042050">
    <property type="protein sequence ID" value="KAI3735701.1"/>
    <property type="molecule type" value="Genomic_DNA"/>
</dbReference>